<dbReference type="InParanoid" id="A0A2T3ADU0"/>
<dbReference type="CDD" id="cd00067">
    <property type="entry name" value="GAL4"/>
    <property type="match status" value="1"/>
</dbReference>
<evidence type="ECO:0000256" key="3">
    <source>
        <dbReference type="ARBA" id="ARBA00023242"/>
    </source>
</evidence>
<proteinExistence type="predicted"/>
<comment type="subcellular location">
    <subcellularLocation>
        <location evidence="1">Nucleus</location>
    </subcellularLocation>
</comment>
<dbReference type="Pfam" id="PF00172">
    <property type="entry name" value="Zn_clus"/>
    <property type="match status" value="1"/>
</dbReference>
<dbReference type="GO" id="GO:0003677">
    <property type="term" value="F:DNA binding"/>
    <property type="evidence" value="ECO:0007669"/>
    <property type="project" value="InterPro"/>
</dbReference>
<dbReference type="GO" id="GO:0005634">
    <property type="term" value="C:nucleus"/>
    <property type="evidence" value="ECO:0007669"/>
    <property type="project" value="UniProtKB-SubCell"/>
</dbReference>
<organism evidence="6 7">
    <name type="scientific">Coniella lustricola</name>
    <dbReference type="NCBI Taxonomy" id="2025994"/>
    <lineage>
        <taxon>Eukaryota</taxon>
        <taxon>Fungi</taxon>
        <taxon>Dikarya</taxon>
        <taxon>Ascomycota</taxon>
        <taxon>Pezizomycotina</taxon>
        <taxon>Sordariomycetes</taxon>
        <taxon>Sordariomycetidae</taxon>
        <taxon>Diaporthales</taxon>
        <taxon>Schizoparmaceae</taxon>
        <taxon>Coniella</taxon>
    </lineage>
</organism>
<dbReference type="SUPFAM" id="SSF57701">
    <property type="entry name" value="Zn2/Cys6 DNA-binding domain"/>
    <property type="match status" value="1"/>
</dbReference>
<dbReference type="GO" id="GO:0000981">
    <property type="term" value="F:DNA-binding transcription factor activity, RNA polymerase II-specific"/>
    <property type="evidence" value="ECO:0007669"/>
    <property type="project" value="InterPro"/>
</dbReference>
<dbReference type="GO" id="GO:0006351">
    <property type="term" value="P:DNA-templated transcription"/>
    <property type="evidence" value="ECO:0007669"/>
    <property type="project" value="InterPro"/>
</dbReference>
<dbReference type="STRING" id="2025994.A0A2T3ADU0"/>
<evidence type="ECO:0000256" key="1">
    <source>
        <dbReference type="ARBA" id="ARBA00004123"/>
    </source>
</evidence>
<accession>A0A2T3ADU0</accession>
<dbReference type="GO" id="GO:0008270">
    <property type="term" value="F:zinc ion binding"/>
    <property type="evidence" value="ECO:0007669"/>
    <property type="project" value="InterPro"/>
</dbReference>
<dbReference type="Proteomes" id="UP000241462">
    <property type="component" value="Unassembled WGS sequence"/>
</dbReference>
<evidence type="ECO:0000256" key="2">
    <source>
        <dbReference type="ARBA" id="ARBA00022723"/>
    </source>
</evidence>
<dbReference type="OrthoDB" id="424974at2759"/>
<evidence type="ECO:0000259" key="5">
    <source>
        <dbReference type="PROSITE" id="PS50048"/>
    </source>
</evidence>
<keyword evidence="7" id="KW-1185">Reference proteome</keyword>
<protein>
    <recommendedName>
        <fullName evidence="5">Zn(2)-C6 fungal-type domain-containing protein</fullName>
    </recommendedName>
</protein>
<feature type="region of interest" description="Disordered" evidence="4">
    <location>
        <begin position="1"/>
        <end position="34"/>
    </location>
</feature>
<dbReference type="PROSITE" id="PS50048">
    <property type="entry name" value="ZN2_CY6_FUNGAL_2"/>
    <property type="match status" value="1"/>
</dbReference>
<feature type="domain" description="Zn(2)-C6 fungal-type" evidence="5">
    <location>
        <begin position="36"/>
        <end position="65"/>
    </location>
</feature>
<gene>
    <name evidence="6" type="ORF">BD289DRAFT_428665</name>
</gene>
<dbReference type="Gene3D" id="4.10.240.10">
    <property type="entry name" value="Zn(2)-C6 fungal-type DNA-binding domain"/>
    <property type="match status" value="1"/>
</dbReference>
<dbReference type="InterPro" id="IPR036864">
    <property type="entry name" value="Zn2-C6_fun-type_DNA-bd_sf"/>
</dbReference>
<dbReference type="AlphaFoldDB" id="A0A2T3ADU0"/>
<keyword evidence="2" id="KW-0479">Metal-binding</keyword>
<feature type="compositionally biased region" description="Low complexity" evidence="4">
    <location>
        <begin position="14"/>
        <end position="30"/>
    </location>
</feature>
<dbReference type="PROSITE" id="PS00463">
    <property type="entry name" value="ZN2_CY6_FUNGAL_1"/>
    <property type="match status" value="1"/>
</dbReference>
<name>A0A2T3ADU0_9PEZI</name>
<evidence type="ECO:0000313" key="7">
    <source>
        <dbReference type="Proteomes" id="UP000241462"/>
    </source>
</evidence>
<dbReference type="InterPro" id="IPR007219">
    <property type="entry name" value="XnlR_reg_dom"/>
</dbReference>
<dbReference type="CDD" id="cd12148">
    <property type="entry name" value="fungal_TF_MHR"/>
    <property type="match status" value="1"/>
</dbReference>
<dbReference type="SMART" id="SM00906">
    <property type="entry name" value="Fungal_trans"/>
    <property type="match status" value="1"/>
</dbReference>
<feature type="region of interest" description="Disordered" evidence="4">
    <location>
        <begin position="100"/>
        <end position="136"/>
    </location>
</feature>
<feature type="compositionally biased region" description="Polar residues" evidence="4">
    <location>
        <begin position="1"/>
        <end position="13"/>
    </location>
</feature>
<dbReference type="EMBL" id="KZ678405">
    <property type="protein sequence ID" value="PSR93681.1"/>
    <property type="molecule type" value="Genomic_DNA"/>
</dbReference>
<evidence type="ECO:0000256" key="4">
    <source>
        <dbReference type="SAM" id="MobiDB-lite"/>
    </source>
</evidence>
<reference evidence="6 7" key="1">
    <citation type="journal article" date="2018" name="Mycol. Prog.">
        <title>Coniella lustricola, a new species from submerged detritus.</title>
        <authorList>
            <person name="Raudabaugh D.B."/>
            <person name="Iturriaga T."/>
            <person name="Carver A."/>
            <person name="Mondo S."/>
            <person name="Pangilinan J."/>
            <person name="Lipzen A."/>
            <person name="He G."/>
            <person name="Amirebrahimi M."/>
            <person name="Grigoriev I.V."/>
            <person name="Miller A.N."/>
        </authorList>
    </citation>
    <scope>NUCLEOTIDE SEQUENCE [LARGE SCALE GENOMIC DNA]</scope>
    <source>
        <strain evidence="6 7">B22-T-1</strain>
    </source>
</reference>
<keyword evidence="3" id="KW-0539">Nucleus</keyword>
<dbReference type="Pfam" id="PF04082">
    <property type="entry name" value="Fungal_trans"/>
    <property type="match status" value="1"/>
</dbReference>
<dbReference type="SMART" id="SM00066">
    <property type="entry name" value="GAL4"/>
    <property type="match status" value="1"/>
</dbReference>
<evidence type="ECO:0000313" key="6">
    <source>
        <dbReference type="EMBL" id="PSR93681.1"/>
    </source>
</evidence>
<dbReference type="PANTHER" id="PTHR31001:SF85">
    <property type="entry name" value="ZN(II)2CYS6 TRANSCRIPTION FACTOR (EUROFUNG)"/>
    <property type="match status" value="1"/>
</dbReference>
<sequence length="688" mass="76665">MGSDSSLTSHSRQPSTSAEPAPTAPRSPSRQFQARSCYVCRRRKIRCDKSEPCSACAKGGQTCEYPAAGPRVRRTRRTIIADMTSRISELERSLAKAQKAVKVQRVPQPLSPSPRRGADLSNLGQDPGASKTREEDVIVQKGSSSQYFNEVLLSRVIRREQDIESALTPPSETPRRPVVPSPYDPAGIISPPSPSILPHTLHPSSDHAVRLWAKYIDSVEACAGLKLLHVPTDELIAYSVINDPAAASFEHLALSFAVSYASTITLEPAEAALLFGCDKITMLLRLKLGLEQSFAHGSFLDRPTVGGLHALAIYLAALRHHNRGKGLWILNGLSIRIAQSLGLHRDGKRLGLSPYQSEIRRRLWWHLVSRDSRAGEDYGLENTNNPLLTTEVDMPLNIHDSDLTPELSEMPKPRQGWTAMTFSLIAIEYFKAMQKMAILAASSTASCPPSEATRLEVLQQLRESVEPWLAQCNPLIPQQRLTLFCTRLIIRKTDFVTRLQWVLLQQRAGLDSDFATEDNLAEALDNLDLKLYTQDGLLTQFRWTRRAFPQYNITLYVLLHLCLKPEGPNVERAWKAVDSFFADEMPDETAAGYWPKLLVLQELRRKAQVVRDTLLKSRPARPRDPEKEAHLRVASSQEVMAAGLEGDLPLGVPASMMDTVGLEACADWPDWANLVQDFQLDAPDIFLQ</sequence>
<dbReference type="InterPro" id="IPR050613">
    <property type="entry name" value="Sec_Metabolite_Reg"/>
</dbReference>
<dbReference type="PANTHER" id="PTHR31001">
    <property type="entry name" value="UNCHARACTERIZED TRANSCRIPTIONAL REGULATORY PROTEIN"/>
    <property type="match status" value="1"/>
</dbReference>
<dbReference type="InterPro" id="IPR001138">
    <property type="entry name" value="Zn2Cys6_DnaBD"/>
</dbReference>